<accession>X1GKP2</accession>
<sequence>MEEQAEISLYDEREELREPGSHTCLGEMTSMSLSASGFLRIETDLAYRLGIELNMDELRNQLAKIDAKKQAAAERRKAKRAKTETVEPHEATP</sequence>
<comment type="caution">
    <text evidence="2">The sequence shown here is derived from an EMBL/GenBank/DDBJ whole genome shotgun (WGS) entry which is preliminary data.</text>
</comment>
<feature type="region of interest" description="Disordered" evidence="1">
    <location>
        <begin position="1"/>
        <end position="24"/>
    </location>
</feature>
<reference evidence="2" key="1">
    <citation type="journal article" date="2014" name="Front. Microbiol.">
        <title>High frequency of phylogenetically diverse reductive dehalogenase-homologous genes in deep subseafloor sedimentary metagenomes.</title>
        <authorList>
            <person name="Kawai M."/>
            <person name="Futagami T."/>
            <person name="Toyoda A."/>
            <person name="Takaki Y."/>
            <person name="Nishi S."/>
            <person name="Hori S."/>
            <person name="Arai W."/>
            <person name="Tsubouchi T."/>
            <person name="Morono Y."/>
            <person name="Uchiyama I."/>
            <person name="Ito T."/>
            <person name="Fujiyama A."/>
            <person name="Inagaki F."/>
            <person name="Takami H."/>
        </authorList>
    </citation>
    <scope>NUCLEOTIDE SEQUENCE</scope>
    <source>
        <strain evidence="2">Expedition CK06-06</strain>
    </source>
</reference>
<evidence type="ECO:0000256" key="1">
    <source>
        <dbReference type="SAM" id="MobiDB-lite"/>
    </source>
</evidence>
<dbReference type="EMBL" id="BARU01017275">
    <property type="protein sequence ID" value="GAH58451.1"/>
    <property type="molecule type" value="Genomic_DNA"/>
</dbReference>
<evidence type="ECO:0000313" key="2">
    <source>
        <dbReference type="EMBL" id="GAH58451.1"/>
    </source>
</evidence>
<protein>
    <submittedName>
        <fullName evidence="2">Uncharacterized protein</fullName>
    </submittedName>
</protein>
<organism evidence="2">
    <name type="scientific">marine sediment metagenome</name>
    <dbReference type="NCBI Taxonomy" id="412755"/>
    <lineage>
        <taxon>unclassified sequences</taxon>
        <taxon>metagenomes</taxon>
        <taxon>ecological metagenomes</taxon>
    </lineage>
</organism>
<feature type="region of interest" description="Disordered" evidence="1">
    <location>
        <begin position="71"/>
        <end position="93"/>
    </location>
</feature>
<name>X1GKP2_9ZZZZ</name>
<gene>
    <name evidence="2" type="ORF">S03H2_28671</name>
</gene>
<feature type="compositionally biased region" description="Basic and acidic residues" evidence="1">
    <location>
        <begin position="10"/>
        <end position="20"/>
    </location>
</feature>
<dbReference type="AlphaFoldDB" id="X1GKP2"/>
<proteinExistence type="predicted"/>